<dbReference type="GO" id="GO:0008270">
    <property type="term" value="F:zinc ion binding"/>
    <property type="evidence" value="ECO:0007669"/>
    <property type="project" value="UniProtKB-KW"/>
</dbReference>
<dbReference type="GO" id="GO:0003676">
    <property type="term" value="F:nucleic acid binding"/>
    <property type="evidence" value="ECO:0007669"/>
    <property type="project" value="InterPro"/>
</dbReference>
<dbReference type="InterPro" id="IPR036875">
    <property type="entry name" value="Znf_CCHC_sf"/>
</dbReference>
<dbReference type="InterPro" id="IPR050951">
    <property type="entry name" value="Retrovirus_Pol_polyprotein"/>
</dbReference>
<evidence type="ECO:0000256" key="7">
    <source>
        <dbReference type="PROSITE-ProRule" id="PRU00047"/>
    </source>
</evidence>
<reference evidence="10" key="1">
    <citation type="journal article" date="2019" name="Sci. Rep.">
        <title>Draft genome of Tanacetum cinerariifolium, the natural source of mosquito coil.</title>
        <authorList>
            <person name="Yamashiro T."/>
            <person name="Shiraishi A."/>
            <person name="Satake H."/>
            <person name="Nakayama K."/>
        </authorList>
    </citation>
    <scope>NUCLEOTIDE SEQUENCE</scope>
</reference>
<feature type="region of interest" description="Disordered" evidence="8">
    <location>
        <begin position="547"/>
        <end position="569"/>
    </location>
</feature>
<evidence type="ECO:0000256" key="1">
    <source>
        <dbReference type="ARBA" id="ARBA00022679"/>
    </source>
</evidence>
<dbReference type="Gene3D" id="3.10.10.10">
    <property type="entry name" value="HIV Type 1 Reverse Transcriptase, subunit A, domain 1"/>
    <property type="match status" value="1"/>
</dbReference>
<dbReference type="InterPro" id="IPR041588">
    <property type="entry name" value="Integrase_H2C2"/>
</dbReference>
<organism evidence="10">
    <name type="scientific">Tanacetum cinerariifolium</name>
    <name type="common">Dalmatian daisy</name>
    <name type="synonym">Chrysanthemum cinerariifolium</name>
    <dbReference type="NCBI Taxonomy" id="118510"/>
    <lineage>
        <taxon>Eukaryota</taxon>
        <taxon>Viridiplantae</taxon>
        <taxon>Streptophyta</taxon>
        <taxon>Embryophyta</taxon>
        <taxon>Tracheophyta</taxon>
        <taxon>Spermatophyta</taxon>
        <taxon>Magnoliopsida</taxon>
        <taxon>eudicotyledons</taxon>
        <taxon>Gunneridae</taxon>
        <taxon>Pentapetalae</taxon>
        <taxon>asterids</taxon>
        <taxon>campanulids</taxon>
        <taxon>Asterales</taxon>
        <taxon>Asteraceae</taxon>
        <taxon>Asteroideae</taxon>
        <taxon>Anthemideae</taxon>
        <taxon>Anthemidinae</taxon>
        <taxon>Tanacetum</taxon>
    </lineage>
</organism>
<dbReference type="Gene3D" id="1.10.340.70">
    <property type="match status" value="1"/>
</dbReference>
<dbReference type="InterPro" id="IPR001969">
    <property type="entry name" value="Aspartic_peptidase_AS"/>
</dbReference>
<dbReference type="InterPro" id="IPR021109">
    <property type="entry name" value="Peptidase_aspartic_dom_sf"/>
</dbReference>
<feature type="region of interest" description="Disordered" evidence="8">
    <location>
        <begin position="409"/>
        <end position="445"/>
    </location>
</feature>
<keyword evidence="6 10" id="KW-0695">RNA-directed DNA polymerase</keyword>
<evidence type="ECO:0000256" key="2">
    <source>
        <dbReference type="ARBA" id="ARBA00022695"/>
    </source>
</evidence>
<feature type="compositionally biased region" description="Basic and acidic residues" evidence="8">
    <location>
        <begin position="277"/>
        <end position="304"/>
    </location>
</feature>
<keyword evidence="7" id="KW-0479">Metal-binding</keyword>
<protein>
    <submittedName>
        <fullName evidence="10">Putative reverse transcriptase domain-containing protein</fullName>
    </submittedName>
</protein>
<evidence type="ECO:0000256" key="5">
    <source>
        <dbReference type="ARBA" id="ARBA00022801"/>
    </source>
</evidence>
<evidence type="ECO:0000256" key="8">
    <source>
        <dbReference type="SAM" id="MobiDB-lite"/>
    </source>
</evidence>
<sequence length="1411" mass="161887">GCQLLRSRLISWQCKKQTVVANSTTEAELYTNDDWNEVKLLLRMELRLTLAYTYYCPLKVKAARHKLTTAVDVNHLDSGTKFLMYPRFVQVFLDKQVDRMSKHNAIYVIPSHTKKVFSNIRRVGKDFSGRDTPLFPIMLVPAQEEELGEGSTMPSVPQHTQTIIQTLTSKPQKKQNPRKLRRQDTQETQPSGPTTNVADVALNEENVPAQSNDPPLLRVNTLGSIEDNLKLNELMELCTKLVDSSSKEQSLDEDASKQGRDIVDIDADAETTLVNETAKDQGSSKRARYKLDQGRSKKQKVEDDKEQEELKRCLEIIPDDGNDVTIVLHLYLSRLIEDIKTRQRELEARSLIFGGERASLLEQEIGDIHCEAYGFSSMMLCMDFRLVVELVVEETLAAYEATRAANALEAESQSQNGNDGDNGHGGNGNGENGNGGNENSNENDRGARPIAREYTYQDFMKCQPLNFKGTEGVVGALTWWNSHKRTIRTEAAFAMLWRELMKLMAKVYCPRNEIQKMESELLQDAVRITNNLMDQKLKGYAMKNAENKRRLEVNQRDSRGQQPPFKRQNVRGPNVVRAYTAGSNEKIGYAGPLPYCNKCKIHHEGPCTVKCGKCNKVGHMDRDCKNAFVVSTTQRALVVNQKVPTCFVCGRKGHYRNECPKLKNQNRGDKAGKKTKKAIGKAYVLGGGEANPDSNVVTGTFLLNNHSASMVFDSGTDRSSVSTIISTLLDITPDTLDVSYDVKLANERISEANTALRGCMLGFLGHQFNIDLMPVELGSFDLIIGMDCLVNHHEETKDKSKEKRLEDVPIVREFSDVFPEDFPRLPPMRQVEFEIDLVPSAALVARAPYRLAPTELQELSTQLQELSDKGVRVEDILKIAFWTRCGHYKFQVMPFGLTNAPASKKEHAEHLNLILELLKKEELYAKFPKCKFWLSSAPILALPEGSKNFVVYYDASRKGLGAVLMQRKKVIAYTSRQLKIHEKNYTTHDLEVGAVVFALKMWRHYLYGTKCVVFTDHKSLQHILDQKELNMIQHRWLELLSDYEFEIRYHPGIANVKARKEEKYRTEDLCGMIKNLEPRADGTLCLRNKSWIPCFGDLRTLIIHESHKSKYSIHPGSDKMYQDLKKLYWWPNMKAKIATYIRNIMDGDDIENLTIKQYLRITQESQAQKIKDMNITEYLEYEGRMKANHNSNTKPYLSTYFRKSTPNHDPNLEFAHYFGPNQPSADFDYDSEDMDEEVEYMTDDEIVMSEQEESNHEYAQRTHHLEVEDDVDRWLNAEIKKHMSMQQVKSKKDALISIIKSIRQEMRNGIKKRSYGTLNLQYEIARPISLSPDRTRFIKRWHEKCKQYYKKTNEAWHNEGYEEDEMWRSGDEKIDYDPPYVNIKTFGVKSIPLKEDVVLYALLIVRMMPYH</sequence>
<dbReference type="PROSITE" id="PS50158">
    <property type="entry name" value="ZF_CCHC"/>
    <property type="match status" value="2"/>
</dbReference>
<dbReference type="Gene3D" id="3.10.20.370">
    <property type="match status" value="1"/>
</dbReference>
<keyword evidence="4" id="KW-0255">Endonuclease</keyword>
<dbReference type="SUPFAM" id="SSF56672">
    <property type="entry name" value="DNA/RNA polymerases"/>
    <property type="match status" value="1"/>
</dbReference>
<dbReference type="PROSITE" id="PS00141">
    <property type="entry name" value="ASP_PROTEASE"/>
    <property type="match status" value="1"/>
</dbReference>
<dbReference type="SUPFAM" id="SSF57756">
    <property type="entry name" value="Retrovirus zinc finger-like domains"/>
    <property type="match status" value="1"/>
</dbReference>
<evidence type="ECO:0000259" key="9">
    <source>
        <dbReference type="PROSITE" id="PS50158"/>
    </source>
</evidence>
<feature type="region of interest" description="Disordered" evidence="8">
    <location>
        <begin position="276"/>
        <end position="304"/>
    </location>
</feature>
<feature type="compositionally biased region" description="Basic residues" evidence="8">
    <location>
        <begin position="171"/>
        <end position="181"/>
    </location>
</feature>
<dbReference type="SMART" id="SM00343">
    <property type="entry name" value="ZnF_C2HC"/>
    <property type="match status" value="2"/>
</dbReference>
<dbReference type="FunFam" id="3.10.20.370:FF:000001">
    <property type="entry name" value="Retrovirus-related Pol polyprotein from transposon 17.6-like protein"/>
    <property type="match status" value="1"/>
</dbReference>
<dbReference type="EMBL" id="BKCJ010001770">
    <property type="protein sequence ID" value="GEU43893.1"/>
    <property type="molecule type" value="Genomic_DNA"/>
</dbReference>
<keyword evidence="2" id="KW-0548">Nucleotidyltransferase</keyword>
<feature type="compositionally biased region" description="Polar residues" evidence="8">
    <location>
        <begin position="186"/>
        <end position="196"/>
    </location>
</feature>
<evidence type="ECO:0000256" key="6">
    <source>
        <dbReference type="ARBA" id="ARBA00022918"/>
    </source>
</evidence>
<dbReference type="Pfam" id="PF00098">
    <property type="entry name" value="zf-CCHC"/>
    <property type="match status" value="1"/>
</dbReference>
<dbReference type="Pfam" id="PF08284">
    <property type="entry name" value="RVP_2"/>
    <property type="match status" value="1"/>
</dbReference>
<dbReference type="InterPro" id="IPR041373">
    <property type="entry name" value="RT_RNaseH"/>
</dbReference>
<feature type="compositionally biased region" description="Gly residues" evidence="8">
    <location>
        <begin position="423"/>
        <end position="436"/>
    </location>
</feature>
<dbReference type="Pfam" id="PF17917">
    <property type="entry name" value="RT_RNaseH"/>
    <property type="match status" value="1"/>
</dbReference>
<dbReference type="GO" id="GO:0004519">
    <property type="term" value="F:endonuclease activity"/>
    <property type="evidence" value="ECO:0007669"/>
    <property type="project" value="UniProtKB-KW"/>
</dbReference>
<dbReference type="InterPro" id="IPR043502">
    <property type="entry name" value="DNA/RNA_pol_sf"/>
</dbReference>
<feature type="region of interest" description="Disordered" evidence="8">
    <location>
        <begin position="166"/>
        <end position="196"/>
    </location>
</feature>
<proteinExistence type="predicted"/>
<evidence type="ECO:0000256" key="4">
    <source>
        <dbReference type="ARBA" id="ARBA00022759"/>
    </source>
</evidence>
<keyword evidence="1" id="KW-0808">Transferase</keyword>
<accession>A0A6L2K3H1</accession>
<dbReference type="InterPro" id="IPR001878">
    <property type="entry name" value="Znf_CCHC"/>
</dbReference>
<comment type="caution">
    <text evidence="10">The sequence shown here is derived from an EMBL/GenBank/DDBJ whole genome shotgun (WGS) entry which is preliminary data.</text>
</comment>
<dbReference type="CDD" id="cd09274">
    <property type="entry name" value="RNase_HI_RT_Ty3"/>
    <property type="match status" value="1"/>
</dbReference>
<keyword evidence="5" id="KW-0378">Hydrolase</keyword>
<gene>
    <name evidence="10" type="ORF">Tci_015871</name>
</gene>
<feature type="domain" description="CCHC-type" evidence="9">
    <location>
        <begin position="646"/>
        <end position="661"/>
    </location>
</feature>
<keyword evidence="7" id="KW-0862">Zinc</keyword>
<feature type="non-terminal residue" evidence="10">
    <location>
        <position position="1"/>
    </location>
</feature>
<name>A0A6L2K3H1_TANCI</name>
<dbReference type="Pfam" id="PF17921">
    <property type="entry name" value="Integrase_H2C2"/>
    <property type="match status" value="1"/>
</dbReference>
<dbReference type="GO" id="GO:0006508">
    <property type="term" value="P:proteolysis"/>
    <property type="evidence" value="ECO:0007669"/>
    <property type="project" value="InterPro"/>
</dbReference>
<keyword evidence="3" id="KW-0540">Nuclease</keyword>
<dbReference type="GO" id="GO:0004190">
    <property type="term" value="F:aspartic-type endopeptidase activity"/>
    <property type="evidence" value="ECO:0007669"/>
    <property type="project" value="InterPro"/>
</dbReference>
<feature type="domain" description="CCHC-type" evidence="9">
    <location>
        <begin position="610"/>
        <end position="626"/>
    </location>
</feature>
<evidence type="ECO:0000313" key="10">
    <source>
        <dbReference type="EMBL" id="GEU43893.1"/>
    </source>
</evidence>
<feature type="compositionally biased region" description="Basic and acidic residues" evidence="8">
    <location>
        <begin position="547"/>
        <end position="559"/>
    </location>
</feature>
<dbReference type="PANTHER" id="PTHR37984:SF5">
    <property type="entry name" value="PROTEIN NYNRIN-LIKE"/>
    <property type="match status" value="1"/>
</dbReference>
<keyword evidence="7" id="KW-0863">Zinc-finger</keyword>
<dbReference type="Gene3D" id="2.40.70.10">
    <property type="entry name" value="Acid Proteases"/>
    <property type="match status" value="1"/>
</dbReference>
<dbReference type="GO" id="GO:0003964">
    <property type="term" value="F:RNA-directed DNA polymerase activity"/>
    <property type="evidence" value="ECO:0007669"/>
    <property type="project" value="UniProtKB-KW"/>
</dbReference>
<evidence type="ECO:0000256" key="3">
    <source>
        <dbReference type="ARBA" id="ARBA00022722"/>
    </source>
</evidence>
<dbReference type="Gene3D" id="4.10.60.10">
    <property type="entry name" value="Zinc finger, CCHC-type"/>
    <property type="match status" value="1"/>
</dbReference>
<dbReference type="CDD" id="cd00303">
    <property type="entry name" value="retropepsin_like"/>
    <property type="match status" value="1"/>
</dbReference>
<dbReference type="PANTHER" id="PTHR37984">
    <property type="entry name" value="PROTEIN CBG26694"/>
    <property type="match status" value="1"/>
</dbReference>